<keyword evidence="2" id="KW-1185">Reference proteome</keyword>
<evidence type="ECO:0000313" key="1">
    <source>
        <dbReference type="EMBL" id="GBP15475.1"/>
    </source>
</evidence>
<organism evidence="1 2">
    <name type="scientific">Eumeta variegata</name>
    <name type="common">Bagworm moth</name>
    <name type="synonym">Eumeta japonica</name>
    <dbReference type="NCBI Taxonomy" id="151549"/>
    <lineage>
        <taxon>Eukaryota</taxon>
        <taxon>Metazoa</taxon>
        <taxon>Ecdysozoa</taxon>
        <taxon>Arthropoda</taxon>
        <taxon>Hexapoda</taxon>
        <taxon>Insecta</taxon>
        <taxon>Pterygota</taxon>
        <taxon>Neoptera</taxon>
        <taxon>Endopterygota</taxon>
        <taxon>Lepidoptera</taxon>
        <taxon>Glossata</taxon>
        <taxon>Ditrysia</taxon>
        <taxon>Tineoidea</taxon>
        <taxon>Psychidae</taxon>
        <taxon>Oiketicinae</taxon>
        <taxon>Eumeta</taxon>
    </lineage>
</organism>
<dbReference type="Proteomes" id="UP000299102">
    <property type="component" value="Unassembled WGS sequence"/>
</dbReference>
<sequence>MADSRSVSHGSADTFERMKGRVKNTETAARMADEGPICEDSYGHRQGHDNIVASTRDLILGKISYFIVLRNIFTAPPPPTAAAAACASSSRDGAAGLGRELCGAHIAQTIGPLGAYIRDVCKLMEYKCPQHPAQAPPTRPPMSLLYAKDIVETESGGRAA</sequence>
<name>A0A4C1TMY2_EUMVA</name>
<proteinExistence type="predicted"/>
<reference evidence="1 2" key="1">
    <citation type="journal article" date="2019" name="Commun. Biol.">
        <title>The bagworm genome reveals a unique fibroin gene that provides high tensile strength.</title>
        <authorList>
            <person name="Kono N."/>
            <person name="Nakamura H."/>
            <person name="Ohtoshi R."/>
            <person name="Tomita M."/>
            <person name="Numata K."/>
            <person name="Arakawa K."/>
        </authorList>
    </citation>
    <scope>NUCLEOTIDE SEQUENCE [LARGE SCALE GENOMIC DNA]</scope>
</reference>
<comment type="caution">
    <text evidence="1">The sequence shown here is derived from an EMBL/GenBank/DDBJ whole genome shotgun (WGS) entry which is preliminary data.</text>
</comment>
<protein>
    <submittedName>
        <fullName evidence="1">Uncharacterized protein</fullName>
    </submittedName>
</protein>
<evidence type="ECO:0000313" key="2">
    <source>
        <dbReference type="Proteomes" id="UP000299102"/>
    </source>
</evidence>
<gene>
    <name evidence="1" type="ORF">EVAR_9259_1</name>
</gene>
<dbReference type="AlphaFoldDB" id="A0A4C1TMY2"/>
<dbReference type="EMBL" id="BGZK01000072">
    <property type="protein sequence ID" value="GBP15475.1"/>
    <property type="molecule type" value="Genomic_DNA"/>
</dbReference>
<accession>A0A4C1TMY2</accession>